<dbReference type="SUPFAM" id="SSF109998">
    <property type="entry name" value="Triger factor/SurA peptide-binding domain-like"/>
    <property type="match status" value="1"/>
</dbReference>
<accession>E1SQ24</accession>
<dbReference type="InterPro" id="IPR046357">
    <property type="entry name" value="PPIase_dom_sf"/>
</dbReference>
<dbReference type="AlphaFoldDB" id="E1SQ24"/>
<comment type="similarity">
    <text evidence="8">Belongs to the PpiD chaperone family.</text>
</comment>
<keyword evidence="5 12" id="KW-1133">Transmembrane helix</keyword>
<dbReference type="InterPro" id="IPR027304">
    <property type="entry name" value="Trigger_fact/SurA_dom_sf"/>
</dbReference>
<feature type="domain" description="PpiC" evidence="13">
    <location>
        <begin position="268"/>
        <end position="361"/>
    </location>
</feature>
<proteinExistence type="inferred from homology"/>
<dbReference type="GO" id="GO:0003755">
    <property type="term" value="F:peptidyl-prolyl cis-trans isomerase activity"/>
    <property type="evidence" value="ECO:0007669"/>
    <property type="project" value="UniProtKB-KW"/>
</dbReference>
<evidence type="ECO:0000256" key="2">
    <source>
        <dbReference type="ARBA" id="ARBA00022475"/>
    </source>
</evidence>
<evidence type="ECO:0000256" key="10">
    <source>
        <dbReference type="ARBA" id="ARBA00042775"/>
    </source>
</evidence>
<dbReference type="EMBL" id="CP002209">
    <property type="protein sequence ID" value="ADN76796.1"/>
    <property type="molecule type" value="Genomic_DNA"/>
</dbReference>
<gene>
    <name evidence="14" type="ordered locus">Fbal_2594</name>
</gene>
<reference evidence="14 15" key="1">
    <citation type="journal article" date="2010" name="Stand. Genomic Sci.">
        <title>Complete genome sequence of Ferrimonas balearica type strain (PAT).</title>
        <authorList>
            <person name="Nolan M."/>
            <person name="Sikorski J."/>
            <person name="Davenport K."/>
            <person name="Lucas S."/>
            <person name="Glavina Del Rio T."/>
            <person name="Tice H."/>
            <person name="Cheng J."/>
            <person name="Goodwin L."/>
            <person name="Pitluck S."/>
            <person name="Liolios K."/>
            <person name="Ivanova N."/>
            <person name="Mavromatis K."/>
            <person name="Ovchinnikova G."/>
            <person name="Pati A."/>
            <person name="Chen A."/>
            <person name="Palaniappan K."/>
            <person name="Land M."/>
            <person name="Hauser L."/>
            <person name="Chang Y."/>
            <person name="Jeffries C."/>
            <person name="Tapia R."/>
            <person name="Brettin T."/>
            <person name="Detter J."/>
            <person name="Han C."/>
            <person name="Yasawong M."/>
            <person name="Rohde M."/>
            <person name="Tindall B."/>
            <person name="Goker M."/>
            <person name="Woyke T."/>
            <person name="Bristow J."/>
            <person name="Eisen J."/>
            <person name="Markowitz V."/>
            <person name="Hugenholtz P."/>
            <person name="Kyrpides N."/>
            <person name="Klenk H."/>
            <person name="Lapidus A."/>
        </authorList>
    </citation>
    <scope>NUCLEOTIDE SEQUENCE [LARGE SCALE GENOMIC DNA]</scope>
    <source>
        <strain evidence="15">DSM 9799 / CCM 4581 / KCTC 23876 / PAT</strain>
    </source>
</reference>
<organism evidence="14 15">
    <name type="scientific">Ferrimonas balearica (strain DSM 9799 / CCM 4581 / KCTC 23876 / PAT)</name>
    <dbReference type="NCBI Taxonomy" id="550540"/>
    <lineage>
        <taxon>Bacteria</taxon>
        <taxon>Pseudomonadati</taxon>
        <taxon>Pseudomonadota</taxon>
        <taxon>Gammaproteobacteria</taxon>
        <taxon>Alteromonadales</taxon>
        <taxon>Ferrimonadaceae</taxon>
        <taxon>Ferrimonas</taxon>
    </lineage>
</organism>
<evidence type="ECO:0000256" key="8">
    <source>
        <dbReference type="ARBA" id="ARBA00038408"/>
    </source>
</evidence>
<evidence type="ECO:0000256" key="9">
    <source>
        <dbReference type="ARBA" id="ARBA00040743"/>
    </source>
</evidence>
<feature type="transmembrane region" description="Helical" evidence="12">
    <location>
        <begin position="12"/>
        <end position="34"/>
    </location>
</feature>
<dbReference type="InterPro" id="IPR000297">
    <property type="entry name" value="PPIase_PpiC"/>
</dbReference>
<sequence>MLEKIREGSQGVAAKIILGAVILSFALTGVYSYLGTNSEMLAAEVNGEEITRYDLDQAFQNEQARMRAQLGEMFDSLSADPTYMAGLRQSVLDRLIAERLIDQKVADLGLRVSDDQIQQAIVAMPEFQVDGKFDNARYQAVLRQNNLSGVQLRDMLRRDMSRQQLVVGLLGSEFVTDAEAQALTALQQQTRDLRYLLVSQADYNAGIEVSDSEISDFYQANQARFATPEEVSVEYVELAVSDLAGDVSVTDEEAKAFYDSQANAYQQPERRLAAHMLFEGDDAQARAEAALARVRAGEAFAAVAAEASDDTFTAENGGELDWMTPGQMEPAFDAALFALQEGETSDVIKTEYGYQIVNAKKIEAATQRPFDEVKASIIATLQADKAQTEFYGLQQKLADVSFQVPDSLVETAEAVGGEVKTTEMFSRNNAPAPMDNPRALAAAFSDSVLLDGMNSEVVQIDNGHILVLRVKAHQAAGTETLEQVKERIRAQLVTEKASDKAMTEAAAIEAAWQAGTEPTDVIAVAGVGRFGQPDLDPTLVQSVFTMAKPVDGSVFSHFRLPSGDIAIVALDKVTDGSAEAELVGALKGRLAQQMGEADYRSLIDSLRADAEILYLDRAEANPVQ</sequence>
<keyword evidence="11" id="KW-0697">Rotamase</keyword>
<dbReference type="HOGENOM" id="CLU_023843_1_1_6"/>
<keyword evidence="3" id="KW-0997">Cell inner membrane</keyword>
<dbReference type="OrthoDB" id="9812372at2"/>
<evidence type="ECO:0000313" key="15">
    <source>
        <dbReference type="Proteomes" id="UP000006683"/>
    </source>
</evidence>
<evidence type="ECO:0000256" key="12">
    <source>
        <dbReference type="SAM" id="Phobius"/>
    </source>
</evidence>
<dbReference type="RefSeq" id="WP_013346102.1">
    <property type="nucleotide sequence ID" value="NC_014541.1"/>
</dbReference>
<evidence type="ECO:0000256" key="11">
    <source>
        <dbReference type="PROSITE-ProRule" id="PRU00278"/>
    </source>
</evidence>
<dbReference type="GO" id="GO:0005886">
    <property type="term" value="C:plasma membrane"/>
    <property type="evidence" value="ECO:0007669"/>
    <property type="project" value="UniProtKB-SubCell"/>
</dbReference>
<dbReference type="PROSITE" id="PS50198">
    <property type="entry name" value="PPIC_PPIASE_2"/>
    <property type="match status" value="1"/>
</dbReference>
<protein>
    <recommendedName>
        <fullName evidence="9">Periplasmic chaperone PpiD</fullName>
    </recommendedName>
    <alternativeName>
        <fullName evidence="10">Periplasmic folding chaperone</fullName>
    </alternativeName>
</protein>
<dbReference type="InterPro" id="IPR052029">
    <property type="entry name" value="PpiD_chaperone"/>
</dbReference>
<evidence type="ECO:0000256" key="1">
    <source>
        <dbReference type="ARBA" id="ARBA00004382"/>
    </source>
</evidence>
<dbReference type="STRING" id="550540.Fbal_2594"/>
<name>E1SQ24_FERBD</name>
<dbReference type="eggNOG" id="COG0760">
    <property type="taxonomic scope" value="Bacteria"/>
</dbReference>
<evidence type="ECO:0000256" key="3">
    <source>
        <dbReference type="ARBA" id="ARBA00022519"/>
    </source>
</evidence>
<dbReference type="Gene3D" id="1.10.4030.10">
    <property type="entry name" value="Porin chaperone SurA, peptide-binding domain"/>
    <property type="match status" value="1"/>
</dbReference>
<dbReference type="Gene3D" id="3.10.50.40">
    <property type="match status" value="1"/>
</dbReference>
<keyword evidence="6 12" id="KW-0472">Membrane</keyword>
<comment type="subcellular location">
    <subcellularLocation>
        <location evidence="1">Cell inner membrane</location>
        <topology evidence="1">Single-pass type II membrane protein</topology>
        <orientation evidence="1">Periplasmic side</orientation>
    </subcellularLocation>
</comment>
<dbReference type="Proteomes" id="UP000006683">
    <property type="component" value="Chromosome"/>
</dbReference>
<evidence type="ECO:0000313" key="14">
    <source>
        <dbReference type="EMBL" id="ADN76796.1"/>
    </source>
</evidence>
<keyword evidence="2" id="KW-1003">Cell membrane</keyword>
<dbReference type="Pfam" id="PF13145">
    <property type="entry name" value="Rotamase_2"/>
    <property type="match status" value="1"/>
</dbReference>
<dbReference type="GeneID" id="67182822"/>
<dbReference type="PANTHER" id="PTHR47529:SF1">
    <property type="entry name" value="PERIPLASMIC CHAPERONE PPID"/>
    <property type="match status" value="1"/>
</dbReference>
<dbReference type="KEGG" id="fbl:Fbal_2594"/>
<evidence type="ECO:0000256" key="6">
    <source>
        <dbReference type="ARBA" id="ARBA00023136"/>
    </source>
</evidence>
<dbReference type="SUPFAM" id="SSF54534">
    <property type="entry name" value="FKBP-like"/>
    <property type="match status" value="1"/>
</dbReference>
<evidence type="ECO:0000256" key="7">
    <source>
        <dbReference type="ARBA" id="ARBA00023186"/>
    </source>
</evidence>
<dbReference type="Pfam" id="PF13624">
    <property type="entry name" value="SurA_N_3"/>
    <property type="match status" value="1"/>
</dbReference>
<keyword evidence="11 14" id="KW-0413">Isomerase</keyword>
<dbReference type="PANTHER" id="PTHR47529">
    <property type="entry name" value="PEPTIDYL-PROLYL CIS-TRANS ISOMERASE D"/>
    <property type="match status" value="1"/>
</dbReference>
<evidence type="ECO:0000256" key="4">
    <source>
        <dbReference type="ARBA" id="ARBA00022692"/>
    </source>
</evidence>
<keyword evidence="4 12" id="KW-0812">Transmembrane</keyword>
<evidence type="ECO:0000259" key="13">
    <source>
        <dbReference type="PROSITE" id="PS50198"/>
    </source>
</evidence>
<evidence type="ECO:0000256" key="5">
    <source>
        <dbReference type="ARBA" id="ARBA00022989"/>
    </source>
</evidence>
<keyword evidence="7" id="KW-0143">Chaperone</keyword>
<keyword evidence="15" id="KW-1185">Reference proteome</keyword>